<dbReference type="InterPro" id="IPR005548">
    <property type="entry name" value="Cell_div_FtsQ/DivIB_C"/>
</dbReference>
<gene>
    <name evidence="8" type="primary">divIB</name>
    <name evidence="10" type="ORF">FTX54_009745</name>
</gene>
<feature type="domain" description="POTRA" evidence="9">
    <location>
        <begin position="50"/>
        <end position="118"/>
    </location>
</feature>
<evidence type="ECO:0000256" key="5">
    <source>
        <dbReference type="ARBA" id="ARBA00022989"/>
    </source>
</evidence>
<dbReference type="GO" id="GO:0043093">
    <property type="term" value="P:FtsZ-dependent cytokinesis"/>
    <property type="evidence" value="ECO:0007669"/>
    <property type="project" value="UniProtKB-UniRule"/>
</dbReference>
<keyword evidence="11" id="KW-1185">Reference proteome</keyword>
<keyword evidence="2 8" id="KW-1003">Cell membrane</keyword>
<comment type="subcellular location">
    <subcellularLocation>
        <location evidence="8">Cell membrane</location>
        <topology evidence="8">Single-pass type II membrane protein</topology>
    </subcellularLocation>
    <subcellularLocation>
        <location evidence="1">Membrane</location>
    </subcellularLocation>
    <text evidence="8">Localizes to the division septum.</text>
</comment>
<evidence type="ECO:0000256" key="7">
    <source>
        <dbReference type="ARBA" id="ARBA00023306"/>
    </source>
</evidence>
<dbReference type="Pfam" id="PF08478">
    <property type="entry name" value="POTRA_1"/>
    <property type="match status" value="1"/>
</dbReference>
<evidence type="ECO:0000259" key="9">
    <source>
        <dbReference type="PROSITE" id="PS51779"/>
    </source>
</evidence>
<reference evidence="10 11" key="1">
    <citation type="submission" date="2024-01" db="EMBL/GenBank/DDBJ databases">
        <title>Complete Genome Sequence of Alkalicoccus halolimnae BZ-SZ-XJ29T, a Moderately Halophilic Bacterium Isolated from a Salt Lake.</title>
        <authorList>
            <person name="Zhao B."/>
        </authorList>
    </citation>
    <scope>NUCLEOTIDE SEQUENCE [LARGE SCALE GENOMIC DNA]</scope>
    <source>
        <strain evidence="10 11">BZ-SZ-XJ29</strain>
    </source>
</reference>
<name>A0A5C7FD71_9BACI</name>
<keyword evidence="7 8" id="KW-0131">Cell cycle</keyword>
<sequence length="255" mass="29141">MADKTVVDMQDKLPQLKEQRKQRSRRRFIVYVSIFLILIAVMVYLQSGFSNVKSIEVTGAETMGDSEVIALSELNHEVNIWSLNKEDRTERIESHDAVTDASISRGWFNKVIIHIEEYKVIASVSQNEGKPLPVLENGKLYDSAEVKIGSVPLLRDFEDAALIEETAMELGKMSESLRGRISEVIYNPDESNPDRVTVLMNDGWTVSSTIRAFAERMEPYPTIVQQLEPDQEGIIHMRLNPYFESFREEEDITVE</sequence>
<dbReference type="HAMAP" id="MF_00912">
    <property type="entry name" value="DivIB"/>
    <property type="match status" value="1"/>
</dbReference>
<dbReference type="RefSeq" id="WP_147802406.1">
    <property type="nucleotide sequence ID" value="NZ_CP144914.1"/>
</dbReference>
<evidence type="ECO:0000313" key="11">
    <source>
        <dbReference type="Proteomes" id="UP000321816"/>
    </source>
</evidence>
<dbReference type="InterPro" id="IPR013685">
    <property type="entry name" value="POTRA_FtsQ_type"/>
</dbReference>
<dbReference type="PANTHER" id="PTHR37820">
    <property type="entry name" value="CELL DIVISION PROTEIN DIVIB"/>
    <property type="match status" value="1"/>
</dbReference>
<evidence type="ECO:0000256" key="4">
    <source>
        <dbReference type="ARBA" id="ARBA00022692"/>
    </source>
</evidence>
<dbReference type="Proteomes" id="UP000321816">
    <property type="component" value="Chromosome"/>
</dbReference>
<dbReference type="PANTHER" id="PTHR37820:SF1">
    <property type="entry name" value="CELL DIVISION PROTEIN FTSQ"/>
    <property type="match status" value="1"/>
</dbReference>
<dbReference type="Pfam" id="PF03799">
    <property type="entry name" value="FtsQ_DivIB_C"/>
    <property type="match status" value="1"/>
</dbReference>
<protein>
    <recommendedName>
        <fullName evidence="8">Cell division protein DivIB</fullName>
    </recommendedName>
</protein>
<dbReference type="Gene3D" id="3.40.50.10960">
    <property type="match status" value="1"/>
</dbReference>
<evidence type="ECO:0000256" key="6">
    <source>
        <dbReference type="ARBA" id="ARBA00023136"/>
    </source>
</evidence>
<evidence type="ECO:0000256" key="2">
    <source>
        <dbReference type="ARBA" id="ARBA00022475"/>
    </source>
</evidence>
<dbReference type="GO" id="GO:0005886">
    <property type="term" value="C:plasma membrane"/>
    <property type="evidence" value="ECO:0007669"/>
    <property type="project" value="UniProtKB-SubCell"/>
</dbReference>
<accession>A0A5C7FD71</accession>
<keyword evidence="5 8" id="KW-1133">Transmembrane helix</keyword>
<proteinExistence type="inferred from homology"/>
<dbReference type="OrthoDB" id="1819027at2"/>
<keyword evidence="6 8" id="KW-0472">Membrane</keyword>
<organism evidence="10 11">
    <name type="scientific">Alkalicoccus halolimnae</name>
    <dbReference type="NCBI Taxonomy" id="1667239"/>
    <lineage>
        <taxon>Bacteria</taxon>
        <taxon>Bacillati</taxon>
        <taxon>Bacillota</taxon>
        <taxon>Bacilli</taxon>
        <taxon>Bacillales</taxon>
        <taxon>Bacillaceae</taxon>
        <taxon>Alkalicoccus</taxon>
    </lineage>
</organism>
<dbReference type="GO" id="GO:0032153">
    <property type="term" value="C:cell division site"/>
    <property type="evidence" value="ECO:0007669"/>
    <property type="project" value="UniProtKB-UniRule"/>
</dbReference>
<comment type="similarity">
    <text evidence="8">Belongs to the FtsQ/DivIB family. DivIB subfamily.</text>
</comment>
<evidence type="ECO:0000256" key="1">
    <source>
        <dbReference type="ARBA" id="ARBA00004370"/>
    </source>
</evidence>
<feature type="transmembrane region" description="Helical" evidence="8">
    <location>
        <begin position="28"/>
        <end position="45"/>
    </location>
</feature>
<evidence type="ECO:0000256" key="3">
    <source>
        <dbReference type="ARBA" id="ARBA00022618"/>
    </source>
</evidence>
<dbReference type="AlphaFoldDB" id="A0A5C7FD71"/>
<dbReference type="KEGG" id="ahal:FTX54_009745"/>
<dbReference type="InterPro" id="IPR034746">
    <property type="entry name" value="POTRA"/>
</dbReference>
<comment type="function">
    <text evidence="8">Cell division protein that may be involved in stabilizing or promoting the assembly of the division complex.</text>
</comment>
<evidence type="ECO:0000256" key="8">
    <source>
        <dbReference type="HAMAP-Rule" id="MF_00912"/>
    </source>
</evidence>
<dbReference type="InterPro" id="IPR026580">
    <property type="entry name" value="DivIB"/>
</dbReference>
<dbReference type="EMBL" id="CP144914">
    <property type="protein sequence ID" value="WWD78711.1"/>
    <property type="molecule type" value="Genomic_DNA"/>
</dbReference>
<keyword evidence="3 8" id="KW-0132">Cell division</keyword>
<dbReference type="InterPro" id="IPR050487">
    <property type="entry name" value="FtsQ_DivIB"/>
</dbReference>
<dbReference type="PROSITE" id="PS51779">
    <property type="entry name" value="POTRA"/>
    <property type="match status" value="1"/>
</dbReference>
<keyword evidence="4 8" id="KW-0812">Transmembrane</keyword>
<dbReference type="Gene3D" id="3.10.20.310">
    <property type="entry name" value="membrane protein fhac"/>
    <property type="match status" value="1"/>
</dbReference>
<evidence type="ECO:0000313" key="10">
    <source>
        <dbReference type="EMBL" id="WWD78711.1"/>
    </source>
</evidence>